<name>Q1PZ84_KUEST</name>
<evidence type="ECO:0000313" key="2">
    <source>
        <dbReference type="EMBL" id="QII10246.1"/>
    </source>
</evidence>
<dbReference type="EMBL" id="CT573072">
    <property type="protein sequence ID" value="CAJ72386.1"/>
    <property type="molecule type" value="Genomic_DNA"/>
</dbReference>
<accession>Q1PZ84</accession>
<evidence type="ECO:0000313" key="1">
    <source>
        <dbReference type="EMBL" id="CAJ72386.1"/>
    </source>
</evidence>
<dbReference type="AlphaFoldDB" id="Q1PZ84"/>
<gene>
    <name evidence="2" type="ORF">KsCSTR_08670</name>
    <name evidence="1" type="ORF">kustd1641</name>
</gene>
<dbReference type="EMBL" id="CP049055">
    <property type="protein sequence ID" value="QII10246.1"/>
    <property type="molecule type" value="Genomic_DNA"/>
</dbReference>
<organism evidence="1">
    <name type="scientific">Kuenenia stuttgartiensis</name>
    <dbReference type="NCBI Taxonomy" id="174633"/>
    <lineage>
        <taxon>Bacteria</taxon>
        <taxon>Pseudomonadati</taxon>
        <taxon>Planctomycetota</taxon>
        <taxon>Candidatus Brocadiia</taxon>
        <taxon>Candidatus Brocadiales</taxon>
        <taxon>Candidatus Brocadiaceae</taxon>
        <taxon>Candidatus Kuenenia</taxon>
    </lineage>
</organism>
<reference evidence="1" key="1">
    <citation type="journal article" date="2006" name="Nature">
        <title>Deciphering the evolution and metabolism of an anammox bacterium from a community genome.</title>
        <authorList>
            <person name="Strous M."/>
            <person name="Pelletier E."/>
            <person name="Mangenot S."/>
            <person name="Rattei T."/>
            <person name="Lehner A."/>
            <person name="Taylor M.W."/>
            <person name="Horn M."/>
            <person name="Daims H."/>
            <person name="Bartol-Mavel D."/>
            <person name="Wincker P."/>
            <person name="Barbe V."/>
            <person name="Fonknechten N."/>
            <person name="Vallenet D."/>
            <person name="Segurens B."/>
            <person name="Schenowitz-Truong C."/>
            <person name="Medigue C."/>
            <person name="Collingro A."/>
            <person name="Snel B."/>
            <person name="Dutilh B.E."/>
            <person name="OpDenCamp H.J.M."/>
            <person name="vanDerDrift C."/>
            <person name="Cirpus I."/>
            <person name="vanDePas-Schoonen K.T."/>
            <person name="Harhangi H.R."/>
            <person name="vanNiftrik L."/>
            <person name="Schmid M."/>
            <person name="Keltjens J."/>
            <person name="vanDeVossenberg J."/>
            <person name="Kartal B."/>
            <person name="Meier H."/>
            <person name="Frishman D."/>
            <person name="Huynen M.A."/>
            <person name="Mewes H."/>
            <person name="Weissenbach J."/>
            <person name="Jetten M.S.M."/>
            <person name="Wagner M."/>
            <person name="LePaslier D."/>
        </authorList>
    </citation>
    <scope>NUCLEOTIDE SEQUENCE</scope>
</reference>
<reference evidence="1" key="2">
    <citation type="submission" date="2006-01" db="EMBL/GenBank/DDBJ databases">
        <authorList>
            <person name="Genoscope"/>
        </authorList>
    </citation>
    <scope>NUCLEOTIDE SEQUENCE</scope>
</reference>
<evidence type="ECO:0000313" key="3">
    <source>
        <dbReference type="Proteomes" id="UP000501926"/>
    </source>
</evidence>
<sequence length="51" mass="6035">MLKNINKSLLRYGRIHPDNSRNITYVCCRMQTVLVLLLSRNHVIFMLIVFS</sequence>
<reference evidence="2 3" key="3">
    <citation type="submission" date="2020-02" db="EMBL/GenBank/DDBJ databases">
        <title>Newly sequenced genome of strain CSTR1 showed variability in Candidatus Kuenenia stuttgartiensis genomes.</title>
        <authorList>
            <person name="Ding C."/>
            <person name="Adrian L."/>
        </authorList>
    </citation>
    <scope>NUCLEOTIDE SEQUENCE [LARGE SCALE GENOMIC DNA]</scope>
    <source>
        <strain evidence="2 3">CSTR1</strain>
    </source>
</reference>
<dbReference type="Proteomes" id="UP000501926">
    <property type="component" value="Chromosome"/>
</dbReference>
<protein>
    <submittedName>
        <fullName evidence="1">Uncharacterized protein</fullName>
    </submittedName>
</protein>
<proteinExistence type="predicted"/>